<evidence type="ECO:0000259" key="7">
    <source>
        <dbReference type="Pfam" id="PF04055"/>
    </source>
</evidence>
<evidence type="ECO:0000256" key="1">
    <source>
        <dbReference type="ARBA" id="ARBA00001966"/>
    </source>
</evidence>
<dbReference type="SFLD" id="SFLDG01067">
    <property type="entry name" value="SPASM/twitch_domain_containing"/>
    <property type="match status" value="1"/>
</dbReference>
<evidence type="ECO:0000313" key="8">
    <source>
        <dbReference type="EMBL" id="WAJ25211.1"/>
    </source>
</evidence>
<keyword evidence="5" id="KW-0408">Iron</keyword>
<name>A0ABY7AF46_9FIRM</name>
<evidence type="ECO:0000313" key="9">
    <source>
        <dbReference type="Proteomes" id="UP001163115"/>
    </source>
</evidence>
<proteinExistence type="predicted"/>
<evidence type="ECO:0000256" key="3">
    <source>
        <dbReference type="ARBA" id="ARBA00022691"/>
    </source>
</evidence>
<evidence type="ECO:0000256" key="4">
    <source>
        <dbReference type="ARBA" id="ARBA00022723"/>
    </source>
</evidence>
<evidence type="ECO:0000256" key="2">
    <source>
        <dbReference type="ARBA" id="ARBA00022485"/>
    </source>
</evidence>
<dbReference type="RefSeq" id="WP_024836678.1">
    <property type="nucleotide sequence ID" value="NZ_CP113524.1"/>
</dbReference>
<accession>A0ABY7AF46</accession>
<keyword evidence="2" id="KW-0004">4Fe-4S</keyword>
<dbReference type="InterPro" id="IPR007197">
    <property type="entry name" value="rSAM"/>
</dbReference>
<dbReference type="SUPFAM" id="SSF102114">
    <property type="entry name" value="Radical SAM enzymes"/>
    <property type="match status" value="1"/>
</dbReference>
<dbReference type="PANTHER" id="PTHR43787">
    <property type="entry name" value="FEMO COFACTOR BIOSYNTHESIS PROTEIN NIFB-RELATED"/>
    <property type="match status" value="1"/>
</dbReference>
<dbReference type="InterPro" id="IPR013785">
    <property type="entry name" value="Aldolase_TIM"/>
</dbReference>
<organism evidence="8 9">
    <name type="scientific">Lacrimispora xylanolytica</name>
    <dbReference type="NCBI Taxonomy" id="29375"/>
    <lineage>
        <taxon>Bacteria</taxon>
        <taxon>Bacillati</taxon>
        <taxon>Bacillota</taxon>
        <taxon>Clostridia</taxon>
        <taxon>Lachnospirales</taxon>
        <taxon>Lachnospiraceae</taxon>
        <taxon>Lacrimispora</taxon>
    </lineage>
</organism>
<keyword evidence="9" id="KW-1185">Reference proteome</keyword>
<sequence>MTISDQITWKCSAFTSIYKVKDNVLLFSSINGKLLKFTPKQFTVIQEIFDSVKETGTASQKELIELLASQAFLVPADFDEIEAEHQKYLENIHNNKRLVLVLSPTMRCNFSCSYCFEKNAVKGNDMSAGTQEKLIGLVKDKLVKGGLLEVQWFGGEPYMAFQTIENLTKHFQQICNEKNAMYDAGIITNGSLLNLDNISRLKHLHITNMQITLDGTPETFARHKGISLEKGIQFYDRIYTQIPYLIKQLKHLCVRINIDRDNYKEAYYVVDELKKHDLVDDRIDLRLGLLEGKNGIVDCIPHSCLTTEEYLEFDLDFKEYIFKQGFTVYSYPMPQLYPCATVTENSYSIDPSGNIYHCVPETGQGPDVKATLDHMDEYQPNEYQGFDPWNITDCKTCSLLPICLGRCPRRQIYEKPYKCLTKFKFDERLLLYSNCQR</sequence>
<evidence type="ECO:0000256" key="6">
    <source>
        <dbReference type="ARBA" id="ARBA00023014"/>
    </source>
</evidence>
<dbReference type="Gene3D" id="3.20.20.70">
    <property type="entry name" value="Aldolase class I"/>
    <property type="match status" value="1"/>
</dbReference>
<dbReference type="Proteomes" id="UP001163115">
    <property type="component" value="Chromosome"/>
</dbReference>
<comment type="cofactor">
    <cofactor evidence="1">
        <name>[4Fe-4S] cluster</name>
        <dbReference type="ChEBI" id="CHEBI:49883"/>
    </cofactor>
</comment>
<dbReference type="EMBL" id="CP113524">
    <property type="protein sequence ID" value="WAJ25211.1"/>
    <property type="molecule type" value="Genomic_DNA"/>
</dbReference>
<dbReference type="PANTHER" id="PTHR43787:SF3">
    <property type="entry name" value="ARYLSULFATASE REGULATORY PROTEIN"/>
    <property type="match status" value="1"/>
</dbReference>
<protein>
    <submittedName>
        <fullName evidence="8">SPASM domain-containing protein</fullName>
    </submittedName>
</protein>
<dbReference type="InterPro" id="IPR023885">
    <property type="entry name" value="4Fe4S-binding_SPASM_dom"/>
</dbReference>
<evidence type="ECO:0000256" key="5">
    <source>
        <dbReference type="ARBA" id="ARBA00023004"/>
    </source>
</evidence>
<dbReference type="InterPro" id="IPR058240">
    <property type="entry name" value="rSAM_sf"/>
</dbReference>
<dbReference type="SFLD" id="SFLDS00029">
    <property type="entry name" value="Radical_SAM"/>
    <property type="match status" value="1"/>
</dbReference>
<dbReference type="NCBIfam" id="TIGR04085">
    <property type="entry name" value="rSAM_more_4Fe4S"/>
    <property type="match status" value="1"/>
</dbReference>
<keyword evidence="3" id="KW-0949">S-adenosyl-L-methionine</keyword>
<gene>
    <name evidence="8" type="ORF">OW255_06810</name>
</gene>
<dbReference type="CDD" id="cd01335">
    <property type="entry name" value="Radical_SAM"/>
    <property type="match status" value="1"/>
</dbReference>
<dbReference type="Pfam" id="PF04055">
    <property type="entry name" value="Radical_SAM"/>
    <property type="match status" value="1"/>
</dbReference>
<reference evidence="8" key="1">
    <citation type="submission" date="2022-11" db="EMBL/GenBank/DDBJ databases">
        <title>Lacrimispora xylanolytica sy1, complete genome.</title>
        <authorList>
            <person name="Choi S."/>
        </authorList>
    </citation>
    <scope>NUCLEOTIDE SEQUENCE</scope>
    <source>
        <strain evidence="8">Sy1</strain>
    </source>
</reference>
<keyword evidence="6" id="KW-0411">Iron-sulfur</keyword>
<keyword evidence="4" id="KW-0479">Metal-binding</keyword>
<feature type="domain" description="Radical SAM core" evidence="7">
    <location>
        <begin position="103"/>
        <end position="222"/>
    </location>
</feature>